<comment type="caution">
    <text evidence="2">The sequence shown here is derived from an EMBL/GenBank/DDBJ whole genome shotgun (WGS) entry which is preliminary data.</text>
</comment>
<accession>A0AAD7M3N9</accession>
<protein>
    <submittedName>
        <fullName evidence="2">Polyamine oxidase-like protein</fullName>
    </submittedName>
</protein>
<evidence type="ECO:0000256" key="1">
    <source>
        <dbReference type="SAM" id="MobiDB-lite"/>
    </source>
</evidence>
<reference evidence="2" key="1">
    <citation type="journal article" date="2023" name="Science">
        <title>Elucidation of the pathway for biosynthesis of saponin adjuvants from the soapbark tree.</title>
        <authorList>
            <person name="Reed J."/>
            <person name="Orme A."/>
            <person name="El-Demerdash A."/>
            <person name="Owen C."/>
            <person name="Martin L.B.B."/>
            <person name="Misra R.C."/>
            <person name="Kikuchi S."/>
            <person name="Rejzek M."/>
            <person name="Martin A.C."/>
            <person name="Harkess A."/>
            <person name="Leebens-Mack J."/>
            <person name="Louveau T."/>
            <person name="Stephenson M.J."/>
            <person name="Osbourn A."/>
        </authorList>
    </citation>
    <scope>NUCLEOTIDE SEQUENCE</scope>
    <source>
        <strain evidence="2">S10</strain>
    </source>
</reference>
<dbReference type="AlphaFoldDB" id="A0AAD7M3N9"/>
<name>A0AAD7M3N9_QUISA</name>
<dbReference type="Proteomes" id="UP001163823">
    <property type="component" value="Chromosome 5"/>
</dbReference>
<dbReference type="KEGG" id="qsa:O6P43_013261"/>
<proteinExistence type="predicted"/>
<organism evidence="2 3">
    <name type="scientific">Quillaja saponaria</name>
    <name type="common">Soap bark tree</name>
    <dbReference type="NCBI Taxonomy" id="32244"/>
    <lineage>
        <taxon>Eukaryota</taxon>
        <taxon>Viridiplantae</taxon>
        <taxon>Streptophyta</taxon>
        <taxon>Embryophyta</taxon>
        <taxon>Tracheophyta</taxon>
        <taxon>Spermatophyta</taxon>
        <taxon>Magnoliopsida</taxon>
        <taxon>eudicotyledons</taxon>
        <taxon>Gunneridae</taxon>
        <taxon>Pentapetalae</taxon>
        <taxon>rosids</taxon>
        <taxon>fabids</taxon>
        <taxon>Fabales</taxon>
        <taxon>Quillajaceae</taxon>
        <taxon>Quillaja</taxon>
    </lineage>
</organism>
<evidence type="ECO:0000313" key="3">
    <source>
        <dbReference type="Proteomes" id="UP001163823"/>
    </source>
</evidence>
<gene>
    <name evidence="2" type="ORF">O6P43_013261</name>
</gene>
<sequence length="92" mass="10085">MGSIESFGESLEGNEVGGRKVKKEGKMELAKKGGKVRFRIGGVEGKGVGIGLNLRNGVCRGGKRVCWNYNREKNDVMVGEIEDQSSTLKRKR</sequence>
<dbReference type="EMBL" id="JARAOO010000005">
    <property type="protein sequence ID" value="KAJ7969277.1"/>
    <property type="molecule type" value="Genomic_DNA"/>
</dbReference>
<keyword evidence="3" id="KW-1185">Reference proteome</keyword>
<feature type="region of interest" description="Disordered" evidence="1">
    <location>
        <begin position="1"/>
        <end position="26"/>
    </location>
</feature>
<evidence type="ECO:0000313" key="2">
    <source>
        <dbReference type="EMBL" id="KAJ7969277.1"/>
    </source>
</evidence>